<reference evidence="10" key="1">
    <citation type="submission" date="2018-06" db="EMBL/GenBank/DDBJ databases">
        <title>Genome assembly of Danube salmon.</title>
        <authorList>
            <person name="Macqueen D.J."/>
            <person name="Gundappa M.K."/>
        </authorList>
    </citation>
    <scope>NUCLEOTIDE SEQUENCE [LARGE SCALE GENOMIC DNA]</scope>
</reference>
<evidence type="ECO:0000256" key="8">
    <source>
        <dbReference type="RuleBase" id="RU000436"/>
    </source>
</evidence>
<keyword evidence="7" id="KW-1015">Disulfide bond</keyword>
<dbReference type="GO" id="GO:0043330">
    <property type="term" value="P:response to exogenous dsRNA"/>
    <property type="evidence" value="ECO:0007669"/>
    <property type="project" value="TreeGrafter"/>
</dbReference>
<dbReference type="Gene3D" id="1.20.1250.10">
    <property type="match status" value="1"/>
</dbReference>
<proteinExistence type="inferred from homology"/>
<organism evidence="9 10">
    <name type="scientific">Hucho hucho</name>
    <name type="common">huchen</name>
    <dbReference type="NCBI Taxonomy" id="62062"/>
    <lineage>
        <taxon>Eukaryota</taxon>
        <taxon>Metazoa</taxon>
        <taxon>Chordata</taxon>
        <taxon>Craniata</taxon>
        <taxon>Vertebrata</taxon>
        <taxon>Euteleostomi</taxon>
        <taxon>Actinopterygii</taxon>
        <taxon>Neopterygii</taxon>
        <taxon>Teleostei</taxon>
        <taxon>Protacanthopterygii</taxon>
        <taxon>Salmoniformes</taxon>
        <taxon>Salmonidae</taxon>
        <taxon>Salmoninae</taxon>
        <taxon>Hucho</taxon>
    </lineage>
</organism>
<dbReference type="GO" id="GO:0005615">
    <property type="term" value="C:extracellular space"/>
    <property type="evidence" value="ECO:0007669"/>
    <property type="project" value="UniProtKB-KW"/>
</dbReference>
<dbReference type="STRING" id="62062.ENSHHUP00000012352"/>
<dbReference type="Pfam" id="PF00143">
    <property type="entry name" value="Interferon"/>
    <property type="match status" value="1"/>
</dbReference>
<reference evidence="9" key="3">
    <citation type="submission" date="2025-09" db="UniProtKB">
        <authorList>
            <consortium name="Ensembl"/>
        </authorList>
    </citation>
    <scope>IDENTIFICATION</scope>
</reference>
<evidence type="ECO:0000313" key="10">
    <source>
        <dbReference type="Proteomes" id="UP000314982"/>
    </source>
</evidence>
<accession>A0A4W5K8V7</accession>
<sequence length="238" mass="27582">MAHIISHDLSKTMNWKGINGKVPFCQLQLKERVNSVVWRNRVTSNATDKVGKKAICVFLKDGPLFVLPTCTKFPEDVQEDERCFRWMDDHKFIQHSETLMNLLNIMGGEFTTDSVDIPFPEDLYKQAEYLPTDDTVWFILQTLDKIAELFDGELDSVWDEKKVEIFLNVLTSQSDGLQSCVTAQKKKNNNLQMYFKRLNNHVLKRMAYSAHAWELVRKEVRTHLLRLVLLGSATENSI</sequence>
<dbReference type="AlphaFoldDB" id="A0A4W5K8V7"/>
<keyword evidence="5" id="KW-0732">Signal</keyword>
<dbReference type="GO" id="GO:0051607">
    <property type="term" value="P:defense response to virus"/>
    <property type="evidence" value="ECO:0007669"/>
    <property type="project" value="UniProtKB-KW"/>
</dbReference>
<dbReference type="SUPFAM" id="SSF47266">
    <property type="entry name" value="4-helical cytokines"/>
    <property type="match status" value="1"/>
</dbReference>
<keyword evidence="6 8" id="KW-0051">Antiviral defense</keyword>
<evidence type="ECO:0000256" key="7">
    <source>
        <dbReference type="ARBA" id="ARBA00023157"/>
    </source>
</evidence>
<dbReference type="PANTHER" id="PTHR11691:SF73">
    <property type="entry name" value="INTERFERON BETA"/>
    <property type="match status" value="1"/>
</dbReference>
<dbReference type="InterPro" id="IPR000471">
    <property type="entry name" value="Interferon_alpha/beta/delta"/>
</dbReference>
<comment type="subcellular location">
    <subcellularLocation>
        <location evidence="1">Secreted</location>
    </subcellularLocation>
</comment>
<evidence type="ECO:0000256" key="4">
    <source>
        <dbReference type="ARBA" id="ARBA00022525"/>
    </source>
</evidence>
<dbReference type="PANTHER" id="PTHR11691">
    <property type="entry name" value="TYPE I INTERFERON"/>
    <property type="match status" value="1"/>
</dbReference>
<name>A0A4W5K8V7_9TELE</name>
<evidence type="ECO:0000256" key="3">
    <source>
        <dbReference type="ARBA" id="ARBA00022514"/>
    </source>
</evidence>
<keyword evidence="4" id="KW-0964">Secreted</keyword>
<dbReference type="InterPro" id="IPR009079">
    <property type="entry name" value="4_helix_cytokine-like_core"/>
</dbReference>
<dbReference type="Proteomes" id="UP000314982">
    <property type="component" value="Unassembled WGS sequence"/>
</dbReference>
<keyword evidence="10" id="KW-1185">Reference proteome</keyword>
<evidence type="ECO:0000256" key="2">
    <source>
        <dbReference type="ARBA" id="ARBA00011033"/>
    </source>
</evidence>
<evidence type="ECO:0000256" key="5">
    <source>
        <dbReference type="ARBA" id="ARBA00022729"/>
    </source>
</evidence>
<dbReference type="GO" id="GO:0006955">
    <property type="term" value="P:immune response"/>
    <property type="evidence" value="ECO:0007669"/>
    <property type="project" value="UniProtKB-ARBA"/>
</dbReference>
<evidence type="ECO:0000256" key="1">
    <source>
        <dbReference type="ARBA" id="ARBA00004613"/>
    </source>
</evidence>
<dbReference type="SMART" id="SM00076">
    <property type="entry name" value="IFabd"/>
    <property type="match status" value="1"/>
</dbReference>
<reference evidence="9" key="2">
    <citation type="submission" date="2025-08" db="UniProtKB">
        <authorList>
            <consortium name="Ensembl"/>
        </authorList>
    </citation>
    <scope>IDENTIFICATION</scope>
</reference>
<evidence type="ECO:0000256" key="6">
    <source>
        <dbReference type="ARBA" id="ARBA00023118"/>
    </source>
</evidence>
<dbReference type="Ensembl" id="ENSHHUT00000012739.1">
    <property type="protein sequence ID" value="ENSHHUP00000012352.1"/>
    <property type="gene ID" value="ENSHHUG00000007551.1"/>
</dbReference>
<dbReference type="GeneTree" id="ENSGT00510000050089"/>
<comment type="similarity">
    <text evidence="2 8">Belongs to the alpha/beta interferon family.</text>
</comment>
<evidence type="ECO:0000313" key="9">
    <source>
        <dbReference type="Ensembl" id="ENSHHUP00000012352.1"/>
    </source>
</evidence>
<dbReference type="GO" id="GO:0005125">
    <property type="term" value="F:cytokine activity"/>
    <property type="evidence" value="ECO:0007669"/>
    <property type="project" value="UniProtKB-KW"/>
</dbReference>
<protein>
    <submittedName>
        <fullName evidence="9">Uncharacterized protein</fullName>
    </submittedName>
</protein>
<dbReference type="GO" id="GO:0005126">
    <property type="term" value="F:cytokine receptor binding"/>
    <property type="evidence" value="ECO:0007669"/>
    <property type="project" value="InterPro"/>
</dbReference>
<keyword evidence="3 8" id="KW-0202">Cytokine</keyword>